<dbReference type="EMBL" id="MGDI01000004">
    <property type="protein sequence ID" value="OGL55082.1"/>
    <property type="molecule type" value="Genomic_DNA"/>
</dbReference>
<evidence type="ECO:0000259" key="3">
    <source>
        <dbReference type="Pfam" id="PF16321"/>
    </source>
</evidence>
<dbReference type="GO" id="GO:0043024">
    <property type="term" value="F:ribosomal small subunit binding"/>
    <property type="evidence" value="ECO:0007669"/>
    <property type="project" value="TreeGrafter"/>
</dbReference>
<evidence type="ECO:0000256" key="1">
    <source>
        <dbReference type="ARBA" id="ARBA00022845"/>
    </source>
</evidence>
<comment type="caution">
    <text evidence="4">The sequence shown here is derived from an EMBL/GenBank/DDBJ whole genome shotgun (WGS) entry which is preliminary data.</text>
</comment>
<dbReference type="Gene3D" id="3.30.160.100">
    <property type="entry name" value="Ribosome hibernation promotion factor-like"/>
    <property type="match status" value="1"/>
</dbReference>
<gene>
    <name evidence="2" type="primary">hpf</name>
    <name evidence="4" type="ORF">A3G31_02455</name>
</gene>
<name>A0A1F7SMT1_9BACT</name>
<dbReference type="InterPro" id="IPR038416">
    <property type="entry name" value="Ribosom_S30AE_C_sf"/>
</dbReference>
<dbReference type="PANTHER" id="PTHR33231:SF1">
    <property type="entry name" value="30S RIBOSOMAL PROTEIN"/>
    <property type="match status" value="1"/>
</dbReference>
<dbReference type="STRING" id="1817883.A3G31_02455"/>
<dbReference type="InterPro" id="IPR034694">
    <property type="entry name" value="HPF_long/plastid"/>
</dbReference>
<dbReference type="InterPro" id="IPR036567">
    <property type="entry name" value="RHF-like"/>
</dbReference>
<keyword evidence="1 2" id="KW-0810">Translation regulation</keyword>
<feature type="domain" description="Sigma 54 modulation/S30EA ribosomal protein C-terminal" evidence="3">
    <location>
        <begin position="127"/>
        <end position="179"/>
    </location>
</feature>
<accession>A0A1F7SMT1</accession>
<dbReference type="InterPro" id="IPR050574">
    <property type="entry name" value="HPF/YfiA_ribosome-assoc"/>
</dbReference>
<dbReference type="AlphaFoldDB" id="A0A1F7SMT1"/>
<dbReference type="NCBIfam" id="TIGR00741">
    <property type="entry name" value="yfiA"/>
    <property type="match status" value="1"/>
</dbReference>
<evidence type="ECO:0000256" key="2">
    <source>
        <dbReference type="HAMAP-Rule" id="MF_00839"/>
    </source>
</evidence>
<dbReference type="Gene3D" id="3.30.505.50">
    <property type="entry name" value="Sigma 54 modulation/S30EA ribosomal protein, C-terminal domain"/>
    <property type="match status" value="1"/>
</dbReference>
<dbReference type="Pfam" id="PF02482">
    <property type="entry name" value="Ribosomal_S30AE"/>
    <property type="match status" value="1"/>
</dbReference>
<comment type="function">
    <text evidence="2">Required for dimerization of active 70S ribosomes into 100S ribosomes in stationary phase; 100S ribosomes are translationally inactive and sometimes present during exponential growth.</text>
</comment>
<dbReference type="Pfam" id="PF16321">
    <property type="entry name" value="Ribosom_S30AE_C"/>
    <property type="match status" value="1"/>
</dbReference>
<protein>
    <recommendedName>
        <fullName evidence="2">Ribosome hibernation promoting factor</fullName>
        <shortName evidence="2">HPF</shortName>
    </recommendedName>
</protein>
<dbReference type="SUPFAM" id="SSF69754">
    <property type="entry name" value="Ribosome binding protein Y (YfiA homologue)"/>
    <property type="match status" value="1"/>
</dbReference>
<dbReference type="InterPro" id="IPR032528">
    <property type="entry name" value="Ribosom_S30AE_C"/>
</dbReference>
<proteinExistence type="inferred from homology"/>
<sequence>MQITVTGRHMELTPTLKDHVQSKVSKLNKYLENILEAHVVLSVEKYRHIAEITIHMDGVNITGKGETDDMYASIDQVLEKIEHQITKRKSKHRTPSNRKENIEQKLSNNLTALEERNSLETETFAGQLVKSSRFEPKPMSPAEAVMQLKVSYDQFLVFANSTTNVINVVYKKKDGNFGLIEPDITHNH</sequence>
<comment type="subunit">
    <text evidence="2">Interacts with 100S ribosomes.</text>
</comment>
<dbReference type="InterPro" id="IPR003489">
    <property type="entry name" value="RHF/RaiA"/>
</dbReference>
<dbReference type="PANTHER" id="PTHR33231">
    <property type="entry name" value="30S RIBOSOMAL PROTEIN"/>
    <property type="match status" value="1"/>
</dbReference>
<comment type="subcellular location">
    <subcellularLocation>
        <location evidence="2">Cytoplasm</location>
    </subcellularLocation>
</comment>
<dbReference type="CDD" id="cd00552">
    <property type="entry name" value="RaiA"/>
    <property type="match status" value="1"/>
</dbReference>
<dbReference type="Proteomes" id="UP000178082">
    <property type="component" value="Unassembled WGS sequence"/>
</dbReference>
<dbReference type="GO" id="GO:0022627">
    <property type="term" value="C:cytosolic small ribosomal subunit"/>
    <property type="evidence" value="ECO:0007669"/>
    <property type="project" value="TreeGrafter"/>
</dbReference>
<organism evidence="4 5">
    <name type="scientific">Candidatus Schekmanbacteria bacterium RIFCSPLOWO2_12_FULL_38_15</name>
    <dbReference type="NCBI Taxonomy" id="1817883"/>
    <lineage>
        <taxon>Bacteria</taxon>
        <taxon>Candidatus Schekmaniibacteriota</taxon>
    </lineage>
</organism>
<dbReference type="HAMAP" id="MF_00839">
    <property type="entry name" value="HPF"/>
    <property type="match status" value="1"/>
</dbReference>
<keyword evidence="2" id="KW-0963">Cytoplasm</keyword>
<dbReference type="GO" id="GO:0045900">
    <property type="term" value="P:negative regulation of translational elongation"/>
    <property type="evidence" value="ECO:0007669"/>
    <property type="project" value="TreeGrafter"/>
</dbReference>
<comment type="similarity">
    <text evidence="2">Belongs to the HPF/YfiA ribosome-associated protein family. Long HPF subfamily.</text>
</comment>
<evidence type="ECO:0000313" key="5">
    <source>
        <dbReference type="Proteomes" id="UP000178082"/>
    </source>
</evidence>
<reference evidence="4 5" key="1">
    <citation type="journal article" date="2016" name="Nat. Commun.">
        <title>Thousands of microbial genomes shed light on interconnected biogeochemical processes in an aquifer system.</title>
        <authorList>
            <person name="Anantharaman K."/>
            <person name="Brown C.T."/>
            <person name="Hug L.A."/>
            <person name="Sharon I."/>
            <person name="Castelle C.J."/>
            <person name="Probst A.J."/>
            <person name="Thomas B.C."/>
            <person name="Singh A."/>
            <person name="Wilkins M.J."/>
            <person name="Karaoz U."/>
            <person name="Brodie E.L."/>
            <person name="Williams K.H."/>
            <person name="Hubbard S.S."/>
            <person name="Banfield J.F."/>
        </authorList>
    </citation>
    <scope>NUCLEOTIDE SEQUENCE [LARGE SCALE GENOMIC DNA]</scope>
</reference>
<evidence type="ECO:0000313" key="4">
    <source>
        <dbReference type="EMBL" id="OGL55082.1"/>
    </source>
</evidence>